<dbReference type="NCBIfam" id="TIGR00796">
    <property type="entry name" value="livcs"/>
    <property type="match status" value="1"/>
</dbReference>
<comment type="function">
    <text evidence="9">Component of the transport system for branched-chain amino acids.</text>
</comment>
<feature type="transmembrane region" description="Helical" evidence="9">
    <location>
        <begin position="7"/>
        <end position="29"/>
    </location>
</feature>
<evidence type="ECO:0000256" key="3">
    <source>
        <dbReference type="ARBA" id="ARBA00022448"/>
    </source>
</evidence>
<protein>
    <recommendedName>
        <fullName evidence="9">Branched-chain amino acid transport system carrier protein</fullName>
    </recommendedName>
</protein>
<dbReference type="Pfam" id="PF05525">
    <property type="entry name" value="Branch_AA_trans"/>
    <property type="match status" value="1"/>
</dbReference>
<dbReference type="PANTHER" id="PTHR30588:SF0">
    <property type="entry name" value="BRANCHED-CHAIN AMINO ACID PERMEASE BRNQ"/>
    <property type="match status" value="1"/>
</dbReference>
<keyword evidence="7 9" id="KW-1133">Transmembrane helix</keyword>
<dbReference type="PANTHER" id="PTHR30588">
    <property type="entry name" value="BRANCHED-CHAIN AMINO ACID TRANSPORT SYSTEM 2 CARRIER PROTEIN"/>
    <property type="match status" value="1"/>
</dbReference>
<evidence type="ECO:0000256" key="9">
    <source>
        <dbReference type="RuleBase" id="RU362122"/>
    </source>
</evidence>
<dbReference type="Proteomes" id="UP001164472">
    <property type="component" value="Chromosome"/>
</dbReference>
<sequence>MNKSLRPLDVVALGFMTFAFFLGAGNMIFPPLAGYYAGDNLLPAIAGFLLTAVGLPLLGLLAIAKASGGLPTLGRFLPKKASTLLGLVIYIILVPVFGIPRTALVAYEMGVLPFIESPGAMTLALFSLFYFAIALFFALKEGQLIDNVGKIIAPILLLLLVVVGIGVMVSPQGEIGLAQQEYATSPFAKGFLDGYMTMDALAALMFGLLIIHALRNKGINDSSKQFNYLAIAGLIAGAGLALVYIALFYLGATSHLLTPTPDNGGQIFTEYVAAIFGPVGQLVLAAVVSLACLTTAIGGISAFGDYINDLKPTIPYRKIVVVAAVSCLVIANVGLSQLISLSIPILMAVYPVAIALILLTLIADRLRNPQLSYIVTLSVALAFGLLDGMKAAGLELTSLQAIPLFDQGLAWVLPTLLALLLTAAISSRATVAGVATPEA</sequence>
<proteinExistence type="inferred from homology"/>
<feature type="transmembrane region" description="Helical" evidence="9">
    <location>
        <begin position="41"/>
        <end position="63"/>
    </location>
</feature>
<keyword evidence="6 9" id="KW-0029">Amino-acid transport</keyword>
<dbReference type="AlphaFoldDB" id="A0A9E8HN35"/>
<evidence type="ECO:0000256" key="5">
    <source>
        <dbReference type="ARBA" id="ARBA00022692"/>
    </source>
</evidence>
<evidence type="ECO:0000256" key="2">
    <source>
        <dbReference type="ARBA" id="ARBA00008540"/>
    </source>
</evidence>
<evidence type="ECO:0000256" key="6">
    <source>
        <dbReference type="ARBA" id="ARBA00022970"/>
    </source>
</evidence>
<feature type="transmembrane region" description="Helical" evidence="9">
    <location>
        <begin position="370"/>
        <end position="388"/>
    </location>
</feature>
<comment type="subcellular location">
    <subcellularLocation>
        <location evidence="9">Cell inner membrane</location>
        <topology evidence="9">Multi-pass membrane protein</topology>
    </subcellularLocation>
    <subcellularLocation>
        <location evidence="1">Cell membrane</location>
        <topology evidence="1">Multi-pass membrane protein</topology>
    </subcellularLocation>
</comment>
<evidence type="ECO:0000313" key="11">
    <source>
        <dbReference type="Proteomes" id="UP001164472"/>
    </source>
</evidence>
<feature type="transmembrane region" description="Helical" evidence="9">
    <location>
        <begin position="408"/>
        <end position="425"/>
    </location>
</feature>
<evidence type="ECO:0000256" key="1">
    <source>
        <dbReference type="ARBA" id="ARBA00004651"/>
    </source>
</evidence>
<reference evidence="10" key="1">
    <citation type="submission" date="2022-07" db="EMBL/GenBank/DDBJ databases">
        <title>Alkalimarinus sp. nov., isolated from gut of a Alitta virens.</title>
        <authorList>
            <person name="Yang A.I."/>
            <person name="Shin N.-R."/>
        </authorList>
    </citation>
    <scope>NUCLEOTIDE SEQUENCE</scope>
    <source>
        <strain evidence="10">FA028</strain>
    </source>
</reference>
<feature type="transmembrane region" description="Helical" evidence="9">
    <location>
        <begin position="119"/>
        <end position="139"/>
    </location>
</feature>
<dbReference type="EMBL" id="CP101527">
    <property type="protein sequence ID" value="UZW73316.1"/>
    <property type="molecule type" value="Genomic_DNA"/>
</dbReference>
<evidence type="ECO:0000256" key="7">
    <source>
        <dbReference type="ARBA" id="ARBA00022989"/>
    </source>
</evidence>
<dbReference type="GO" id="GO:0005304">
    <property type="term" value="F:L-valine transmembrane transporter activity"/>
    <property type="evidence" value="ECO:0007669"/>
    <property type="project" value="TreeGrafter"/>
</dbReference>
<gene>
    <name evidence="10" type="primary">brnQ</name>
    <name evidence="10" type="ORF">NNL22_09640</name>
</gene>
<feature type="transmembrane region" description="Helical" evidence="9">
    <location>
        <begin position="151"/>
        <end position="169"/>
    </location>
</feature>
<organism evidence="10 11">
    <name type="scientific">Alkalimarinus sediminis</name>
    <dbReference type="NCBI Taxonomy" id="1632866"/>
    <lineage>
        <taxon>Bacteria</taxon>
        <taxon>Pseudomonadati</taxon>
        <taxon>Pseudomonadota</taxon>
        <taxon>Gammaproteobacteria</taxon>
        <taxon>Alteromonadales</taxon>
        <taxon>Alteromonadaceae</taxon>
        <taxon>Alkalimarinus</taxon>
    </lineage>
</organism>
<comment type="similarity">
    <text evidence="2 9">Belongs to the branched chain amino acid transporter family.</text>
</comment>
<keyword evidence="4" id="KW-1003">Cell membrane</keyword>
<keyword evidence="3 9" id="KW-0813">Transport</keyword>
<feature type="transmembrane region" description="Helical" evidence="9">
    <location>
        <begin position="195"/>
        <end position="214"/>
    </location>
</feature>
<keyword evidence="5 9" id="KW-0812">Transmembrane</keyword>
<feature type="transmembrane region" description="Helical" evidence="9">
    <location>
        <begin position="84"/>
        <end position="107"/>
    </location>
</feature>
<keyword evidence="11" id="KW-1185">Reference proteome</keyword>
<evidence type="ECO:0000256" key="8">
    <source>
        <dbReference type="ARBA" id="ARBA00023136"/>
    </source>
</evidence>
<dbReference type="GO" id="GO:0015188">
    <property type="term" value="F:L-isoleucine transmembrane transporter activity"/>
    <property type="evidence" value="ECO:0007669"/>
    <property type="project" value="TreeGrafter"/>
</dbReference>
<dbReference type="KEGG" id="asem:NNL22_09640"/>
<accession>A0A9E8HN35</accession>
<feature type="transmembrane region" description="Helical" evidence="9">
    <location>
        <begin position="341"/>
        <end position="363"/>
    </location>
</feature>
<name>A0A9E8HN35_9ALTE</name>
<feature type="transmembrane region" description="Helical" evidence="9">
    <location>
        <begin position="226"/>
        <end position="251"/>
    </location>
</feature>
<feature type="transmembrane region" description="Helical" evidence="9">
    <location>
        <begin position="316"/>
        <end position="335"/>
    </location>
</feature>
<feature type="transmembrane region" description="Helical" evidence="9">
    <location>
        <begin position="271"/>
        <end position="304"/>
    </location>
</feature>
<evidence type="ECO:0000256" key="4">
    <source>
        <dbReference type="ARBA" id="ARBA00022475"/>
    </source>
</evidence>
<dbReference type="GO" id="GO:0015818">
    <property type="term" value="P:isoleucine transport"/>
    <property type="evidence" value="ECO:0007669"/>
    <property type="project" value="TreeGrafter"/>
</dbReference>
<dbReference type="GO" id="GO:0015190">
    <property type="term" value="F:L-leucine transmembrane transporter activity"/>
    <property type="evidence" value="ECO:0007669"/>
    <property type="project" value="TreeGrafter"/>
</dbReference>
<evidence type="ECO:0000313" key="10">
    <source>
        <dbReference type="EMBL" id="UZW73316.1"/>
    </source>
</evidence>
<dbReference type="GO" id="GO:0005886">
    <property type="term" value="C:plasma membrane"/>
    <property type="evidence" value="ECO:0007669"/>
    <property type="project" value="UniProtKB-SubCell"/>
</dbReference>
<dbReference type="GO" id="GO:0015820">
    <property type="term" value="P:L-leucine transport"/>
    <property type="evidence" value="ECO:0007669"/>
    <property type="project" value="TreeGrafter"/>
</dbReference>
<keyword evidence="8 9" id="KW-0472">Membrane</keyword>
<dbReference type="InterPro" id="IPR004685">
    <property type="entry name" value="Brnchd-chn_aa_trnsp_Livcs"/>
</dbReference>
<dbReference type="RefSeq" id="WP_251809458.1">
    <property type="nucleotide sequence ID" value="NZ_CP101527.1"/>
</dbReference>